<dbReference type="EMBL" id="ML996702">
    <property type="protein sequence ID" value="KAF2397912.1"/>
    <property type="molecule type" value="Genomic_DNA"/>
</dbReference>
<gene>
    <name evidence="3" type="ORF">EJ06DRAFT_142963</name>
</gene>
<feature type="region of interest" description="Disordered" evidence="1">
    <location>
        <begin position="1"/>
        <end position="29"/>
    </location>
</feature>
<proteinExistence type="predicted"/>
<dbReference type="AlphaFoldDB" id="A0A6G1HPJ3"/>
<dbReference type="InterPro" id="IPR013087">
    <property type="entry name" value="Znf_C2H2_type"/>
</dbReference>
<reference evidence="3" key="1">
    <citation type="journal article" date="2020" name="Stud. Mycol.">
        <title>101 Dothideomycetes genomes: a test case for predicting lifestyles and emergence of pathogens.</title>
        <authorList>
            <person name="Haridas S."/>
            <person name="Albert R."/>
            <person name="Binder M."/>
            <person name="Bloem J."/>
            <person name="Labutti K."/>
            <person name="Salamov A."/>
            <person name="Andreopoulos B."/>
            <person name="Baker S."/>
            <person name="Barry K."/>
            <person name="Bills G."/>
            <person name="Bluhm B."/>
            <person name="Cannon C."/>
            <person name="Castanera R."/>
            <person name="Culley D."/>
            <person name="Daum C."/>
            <person name="Ezra D."/>
            <person name="Gonzalez J."/>
            <person name="Henrissat B."/>
            <person name="Kuo A."/>
            <person name="Liang C."/>
            <person name="Lipzen A."/>
            <person name="Lutzoni F."/>
            <person name="Magnuson J."/>
            <person name="Mondo S."/>
            <person name="Nolan M."/>
            <person name="Ohm R."/>
            <person name="Pangilinan J."/>
            <person name="Park H.-J."/>
            <person name="Ramirez L."/>
            <person name="Alfaro M."/>
            <person name="Sun H."/>
            <person name="Tritt A."/>
            <person name="Yoshinaga Y."/>
            <person name="Zwiers L.-H."/>
            <person name="Turgeon B."/>
            <person name="Goodwin S."/>
            <person name="Spatafora J."/>
            <person name="Crous P."/>
            <person name="Grigoriev I."/>
        </authorList>
    </citation>
    <scope>NUCLEOTIDE SEQUENCE</scope>
    <source>
        <strain evidence="3">CBS 262.69</strain>
    </source>
</reference>
<dbReference type="Proteomes" id="UP000799640">
    <property type="component" value="Unassembled WGS sequence"/>
</dbReference>
<feature type="domain" description="C2H2-type" evidence="2">
    <location>
        <begin position="61"/>
        <end position="83"/>
    </location>
</feature>
<evidence type="ECO:0000259" key="2">
    <source>
        <dbReference type="PROSITE" id="PS00028"/>
    </source>
</evidence>
<evidence type="ECO:0000313" key="4">
    <source>
        <dbReference type="Proteomes" id="UP000799640"/>
    </source>
</evidence>
<evidence type="ECO:0000256" key="1">
    <source>
        <dbReference type="SAM" id="MobiDB-lite"/>
    </source>
</evidence>
<sequence>MSLADPSLVNPTSLPRRPRHPDTMHQSTTMQSHDCERCARSFSLLFQLLQHIHDSPAHNPCLACERDFPSARALSLHVQLTGHMRICHRCPLGPTLHLPQDWDSHLIAFNVCQCCDRHCDSPAALREHEAAHAAGPVICFGCPQAYPTHSSMLHHLESGLCTSGCTFRTLNRDAAICNHYCTFLHAPLREDLLLGRNVGAEKPFRCPECFMWFAWISELFEHVEGGCGVGMEGDVIRALVTWMEGRY</sequence>
<accession>A0A6G1HPJ3</accession>
<dbReference type="PROSITE" id="PS00028">
    <property type="entry name" value="ZINC_FINGER_C2H2_1"/>
    <property type="match status" value="1"/>
</dbReference>
<keyword evidence="4" id="KW-1185">Reference proteome</keyword>
<organism evidence="3 4">
    <name type="scientific">Trichodelitschia bisporula</name>
    <dbReference type="NCBI Taxonomy" id="703511"/>
    <lineage>
        <taxon>Eukaryota</taxon>
        <taxon>Fungi</taxon>
        <taxon>Dikarya</taxon>
        <taxon>Ascomycota</taxon>
        <taxon>Pezizomycotina</taxon>
        <taxon>Dothideomycetes</taxon>
        <taxon>Dothideomycetes incertae sedis</taxon>
        <taxon>Phaeotrichales</taxon>
        <taxon>Phaeotrichaceae</taxon>
        <taxon>Trichodelitschia</taxon>
    </lineage>
</organism>
<dbReference type="SMART" id="SM00355">
    <property type="entry name" value="ZnF_C2H2"/>
    <property type="match status" value="4"/>
</dbReference>
<name>A0A6G1HPJ3_9PEZI</name>
<protein>
    <recommendedName>
        <fullName evidence="2">C2H2-type domain-containing protein</fullName>
    </recommendedName>
</protein>
<dbReference type="OrthoDB" id="6077919at2759"/>
<evidence type="ECO:0000313" key="3">
    <source>
        <dbReference type="EMBL" id="KAF2397912.1"/>
    </source>
</evidence>